<proteinExistence type="predicted"/>
<sequence length="164" mass="18125">MLPPRRLHTAAAPQRLRVHHILLVLHSSAPPHPAPRAPSAIPLFRTLILMFPPCTSPRWPVSRSSPVLAPLGWLFHPSGFFVAWDLRTVPTLLLQDITLPALDLPCLGPAPFPRLPPARPAVSPVPALYRPLLCVFTRFHSHCLRCTALVHVSNYISSVPPIRA</sequence>
<reference evidence="1" key="1">
    <citation type="submission" date="2023-03" db="EMBL/GenBank/DDBJ databases">
        <title>Massive genome expansion in bonnet fungi (Mycena s.s.) driven by repeated elements and novel gene families across ecological guilds.</title>
        <authorList>
            <consortium name="Lawrence Berkeley National Laboratory"/>
            <person name="Harder C.B."/>
            <person name="Miyauchi S."/>
            <person name="Viragh M."/>
            <person name="Kuo A."/>
            <person name="Thoen E."/>
            <person name="Andreopoulos B."/>
            <person name="Lu D."/>
            <person name="Skrede I."/>
            <person name="Drula E."/>
            <person name="Henrissat B."/>
            <person name="Morin E."/>
            <person name="Kohler A."/>
            <person name="Barry K."/>
            <person name="LaButti K."/>
            <person name="Morin E."/>
            <person name="Salamov A."/>
            <person name="Lipzen A."/>
            <person name="Mereny Z."/>
            <person name="Hegedus B."/>
            <person name="Baldrian P."/>
            <person name="Stursova M."/>
            <person name="Weitz H."/>
            <person name="Taylor A."/>
            <person name="Grigoriev I.V."/>
            <person name="Nagy L.G."/>
            <person name="Martin F."/>
            <person name="Kauserud H."/>
        </authorList>
    </citation>
    <scope>NUCLEOTIDE SEQUENCE</scope>
    <source>
        <strain evidence="1">CBHHK188m</strain>
    </source>
</reference>
<dbReference type="EMBL" id="JARJLG010000146">
    <property type="protein sequence ID" value="KAJ7736974.1"/>
    <property type="molecule type" value="Genomic_DNA"/>
</dbReference>
<organism evidence="1 2">
    <name type="scientific">Mycena maculata</name>
    <dbReference type="NCBI Taxonomy" id="230809"/>
    <lineage>
        <taxon>Eukaryota</taxon>
        <taxon>Fungi</taxon>
        <taxon>Dikarya</taxon>
        <taxon>Basidiomycota</taxon>
        <taxon>Agaricomycotina</taxon>
        <taxon>Agaricomycetes</taxon>
        <taxon>Agaricomycetidae</taxon>
        <taxon>Agaricales</taxon>
        <taxon>Marasmiineae</taxon>
        <taxon>Mycenaceae</taxon>
        <taxon>Mycena</taxon>
    </lineage>
</organism>
<gene>
    <name evidence="1" type="ORF">DFH07DRAFT_842465</name>
</gene>
<dbReference type="AlphaFoldDB" id="A0AAD7I7R7"/>
<dbReference type="Proteomes" id="UP001215280">
    <property type="component" value="Unassembled WGS sequence"/>
</dbReference>
<evidence type="ECO:0000313" key="1">
    <source>
        <dbReference type="EMBL" id="KAJ7736974.1"/>
    </source>
</evidence>
<protein>
    <submittedName>
        <fullName evidence="1">Uncharacterized protein</fullName>
    </submittedName>
</protein>
<accession>A0AAD7I7R7</accession>
<comment type="caution">
    <text evidence="1">The sequence shown here is derived from an EMBL/GenBank/DDBJ whole genome shotgun (WGS) entry which is preliminary data.</text>
</comment>
<name>A0AAD7I7R7_9AGAR</name>
<evidence type="ECO:0000313" key="2">
    <source>
        <dbReference type="Proteomes" id="UP001215280"/>
    </source>
</evidence>
<keyword evidence="2" id="KW-1185">Reference proteome</keyword>